<sequence>MEFHSSRKEPVPEPWNHRKTLEVGGMLKELQDSVLAVCPLARSEASLAVYVRENFHKRYEDMKAATGVYNATGTRLDTWVFTSYLTSPEYS</sequence>
<keyword evidence="2" id="KW-1185">Reference proteome</keyword>
<dbReference type="EMBL" id="OY660869">
    <property type="protein sequence ID" value="CAJ1058613.1"/>
    <property type="molecule type" value="Genomic_DNA"/>
</dbReference>
<gene>
    <name evidence="1" type="ORF">XNOV1_A032449</name>
</gene>
<dbReference type="AlphaFoldDB" id="A0AAV1FDE6"/>
<dbReference type="Proteomes" id="UP001178508">
    <property type="component" value="Chromosome 6"/>
</dbReference>
<protein>
    <submittedName>
        <fullName evidence="1">Uncharacterized protein</fullName>
    </submittedName>
</protein>
<organism evidence="1 2">
    <name type="scientific">Xyrichtys novacula</name>
    <name type="common">Pearly razorfish</name>
    <name type="synonym">Hemipteronotus novacula</name>
    <dbReference type="NCBI Taxonomy" id="13765"/>
    <lineage>
        <taxon>Eukaryota</taxon>
        <taxon>Metazoa</taxon>
        <taxon>Chordata</taxon>
        <taxon>Craniata</taxon>
        <taxon>Vertebrata</taxon>
        <taxon>Euteleostomi</taxon>
        <taxon>Actinopterygii</taxon>
        <taxon>Neopterygii</taxon>
        <taxon>Teleostei</taxon>
        <taxon>Neoteleostei</taxon>
        <taxon>Acanthomorphata</taxon>
        <taxon>Eupercaria</taxon>
        <taxon>Labriformes</taxon>
        <taxon>Labridae</taxon>
        <taxon>Xyrichtys</taxon>
    </lineage>
</organism>
<proteinExistence type="predicted"/>
<reference evidence="1" key="1">
    <citation type="submission" date="2023-08" db="EMBL/GenBank/DDBJ databases">
        <authorList>
            <person name="Alioto T."/>
            <person name="Alioto T."/>
            <person name="Gomez Garrido J."/>
        </authorList>
    </citation>
    <scope>NUCLEOTIDE SEQUENCE</scope>
</reference>
<evidence type="ECO:0000313" key="2">
    <source>
        <dbReference type="Proteomes" id="UP001178508"/>
    </source>
</evidence>
<name>A0AAV1FDE6_XYRNO</name>
<accession>A0AAV1FDE6</accession>
<evidence type="ECO:0000313" key="1">
    <source>
        <dbReference type="EMBL" id="CAJ1058613.1"/>
    </source>
</evidence>